<dbReference type="STRING" id="32264.T1KZN7"/>
<evidence type="ECO:0000256" key="2">
    <source>
        <dbReference type="ARBA" id="ARBA00022553"/>
    </source>
</evidence>
<keyword evidence="2" id="KW-0597">Phosphoprotein</keyword>
<dbReference type="InterPro" id="IPR050091">
    <property type="entry name" value="PKS_NRPS_Biosynth_Enz"/>
</dbReference>
<dbReference type="EnsemblMetazoa" id="tetur28g02260.1">
    <property type="protein sequence ID" value="tetur28g02260.1"/>
    <property type="gene ID" value="tetur28g02260"/>
</dbReference>
<reference evidence="5" key="1">
    <citation type="submission" date="2011-08" db="EMBL/GenBank/DDBJ databases">
        <authorList>
            <person name="Rombauts S."/>
        </authorList>
    </citation>
    <scope>NUCLEOTIDE SEQUENCE</scope>
    <source>
        <strain evidence="5">London</strain>
    </source>
</reference>
<protein>
    <recommendedName>
        <fullName evidence="3">Ketosynthase family 3 (KS3) domain-containing protein</fullName>
    </recommendedName>
</protein>
<dbReference type="EMBL" id="CAEY01000743">
    <property type="status" value="NOT_ANNOTATED_CDS"/>
    <property type="molecule type" value="Genomic_DNA"/>
</dbReference>
<dbReference type="InterPro" id="IPR016039">
    <property type="entry name" value="Thiolase-like"/>
</dbReference>
<dbReference type="SUPFAM" id="SSF53901">
    <property type="entry name" value="Thiolase-like"/>
    <property type="match status" value="1"/>
</dbReference>
<evidence type="ECO:0000259" key="3">
    <source>
        <dbReference type="PROSITE" id="PS52004"/>
    </source>
</evidence>
<keyword evidence="5" id="KW-1185">Reference proteome</keyword>
<dbReference type="eggNOG" id="KOG1202">
    <property type="taxonomic scope" value="Eukaryota"/>
</dbReference>
<dbReference type="Proteomes" id="UP000015104">
    <property type="component" value="Unassembled WGS sequence"/>
</dbReference>
<accession>T1KZN7</accession>
<dbReference type="PANTHER" id="PTHR43775:SF37">
    <property type="entry name" value="SI:DKEY-61P9.11"/>
    <property type="match status" value="1"/>
</dbReference>
<dbReference type="AlphaFoldDB" id="T1KZN7"/>
<dbReference type="InterPro" id="IPR014031">
    <property type="entry name" value="Ketoacyl_synth_C"/>
</dbReference>
<name>T1KZN7_TETUR</name>
<keyword evidence="1" id="KW-0596">Phosphopantetheine</keyword>
<dbReference type="PROSITE" id="PS52004">
    <property type="entry name" value="KS3_2"/>
    <property type="match status" value="1"/>
</dbReference>
<evidence type="ECO:0000256" key="1">
    <source>
        <dbReference type="ARBA" id="ARBA00022450"/>
    </source>
</evidence>
<proteinExistence type="predicted"/>
<dbReference type="HOGENOM" id="CLU_1410496_0_0_1"/>
<sequence>MHKYYMMFQKDVCMLYCNTFCKFSVLFSKVATRLKSILVNAKASGYGRGETVTAVILERVCDAQRVHAHLIYASTNCDGYKSQGITYPSWKAQANLIDRCYQQASIDPTEMHFFECHGTGTEVGDMEEVKAIWSILGKNRPHSNKPLLLGSIKSNLGHCESASGLPSLIKCLLILKYKSIPPNLHYEQPSPRIPEFQNYLKV</sequence>
<organism evidence="4 5">
    <name type="scientific">Tetranychus urticae</name>
    <name type="common">Two-spotted spider mite</name>
    <dbReference type="NCBI Taxonomy" id="32264"/>
    <lineage>
        <taxon>Eukaryota</taxon>
        <taxon>Metazoa</taxon>
        <taxon>Ecdysozoa</taxon>
        <taxon>Arthropoda</taxon>
        <taxon>Chelicerata</taxon>
        <taxon>Arachnida</taxon>
        <taxon>Acari</taxon>
        <taxon>Acariformes</taxon>
        <taxon>Trombidiformes</taxon>
        <taxon>Prostigmata</taxon>
        <taxon>Eleutherengona</taxon>
        <taxon>Raphignathae</taxon>
        <taxon>Tetranychoidea</taxon>
        <taxon>Tetranychidae</taxon>
        <taxon>Tetranychus</taxon>
    </lineage>
</organism>
<dbReference type="GO" id="GO:0004312">
    <property type="term" value="F:fatty acid synthase activity"/>
    <property type="evidence" value="ECO:0007669"/>
    <property type="project" value="TreeGrafter"/>
</dbReference>
<dbReference type="GO" id="GO:0006633">
    <property type="term" value="P:fatty acid biosynthetic process"/>
    <property type="evidence" value="ECO:0007669"/>
    <property type="project" value="TreeGrafter"/>
</dbReference>
<dbReference type="Gene3D" id="3.40.47.10">
    <property type="match status" value="1"/>
</dbReference>
<dbReference type="Pfam" id="PF02801">
    <property type="entry name" value="Ketoacyl-synt_C"/>
    <property type="match status" value="1"/>
</dbReference>
<evidence type="ECO:0000313" key="5">
    <source>
        <dbReference type="Proteomes" id="UP000015104"/>
    </source>
</evidence>
<reference evidence="4" key="2">
    <citation type="submission" date="2015-06" db="UniProtKB">
        <authorList>
            <consortium name="EnsemblMetazoa"/>
        </authorList>
    </citation>
    <scope>IDENTIFICATION</scope>
</reference>
<evidence type="ECO:0000313" key="4">
    <source>
        <dbReference type="EnsemblMetazoa" id="tetur28g02260.1"/>
    </source>
</evidence>
<dbReference type="SMART" id="SM00825">
    <property type="entry name" value="PKS_KS"/>
    <property type="match status" value="1"/>
</dbReference>
<feature type="domain" description="Ketosynthase family 3 (KS3)" evidence="3">
    <location>
        <begin position="1"/>
        <end position="202"/>
    </location>
</feature>
<dbReference type="InterPro" id="IPR020841">
    <property type="entry name" value="PKS_Beta-ketoAc_synthase_dom"/>
</dbReference>
<dbReference type="PANTHER" id="PTHR43775">
    <property type="entry name" value="FATTY ACID SYNTHASE"/>
    <property type="match status" value="1"/>
</dbReference>
<dbReference type="CDD" id="cd00833">
    <property type="entry name" value="PKS"/>
    <property type="match status" value="1"/>
</dbReference>